<protein>
    <submittedName>
        <fullName evidence="1">Uncharacterized protein</fullName>
    </submittedName>
</protein>
<comment type="caution">
    <text evidence="1">The sequence shown here is derived from an EMBL/GenBank/DDBJ whole genome shotgun (WGS) entry which is preliminary data.</text>
</comment>
<dbReference type="Proteomes" id="UP000652013">
    <property type="component" value="Unassembled WGS sequence"/>
</dbReference>
<dbReference type="EMBL" id="BOOY01000006">
    <property type="protein sequence ID" value="GIJ01796.1"/>
    <property type="molecule type" value="Genomic_DNA"/>
</dbReference>
<dbReference type="RefSeq" id="WP_203937122.1">
    <property type="nucleotide sequence ID" value="NZ_BAAAGJ010000005.1"/>
</dbReference>
<accession>A0A8J4DHE8</accession>
<name>A0A8J4DHE8_9ACTN</name>
<reference evidence="1" key="1">
    <citation type="submission" date="2021-01" db="EMBL/GenBank/DDBJ databases">
        <title>Whole genome shotgun sequence of Spirilliplanes yamanashiensis NBRC 15828.</title>
        <authorList>
            <person name="Komaki H."/>
            <person name="Tamura T."/>
        </authorList>
    </citation>
    <scope>NUCLEOTIDE SEQUENCE</scope>
    <source>
        <strain evidence="1">NBRC 15828</strain>
    </source>
</reference>
<organism evidence="1 2">
    <name type="scientific">Spirilliplanes yamanashiensis</name>
    <dbReference type="NCBI Taxonomy" id="42233"/>
    <lineage>
        <taxon>Bacteria</taxon>
        <taxon>Bacillati</taxon>
        <taxon>Actinomycetota</taxon>
        <taxon>Actinomycetes</taxon>
        <taxon>Micromonosporales</taxon>
        <taxon>Micromonosporaceae</taxon>
        <taxon>Spirilliplanes</taxon>
    </lineage>
</organism>
<keyword evidence="2" id="KW-1185">Reference proteome</keyword>
<evidence type="ECO:0000313" key="1">
    <source>
        <dbReference type="EMBL" id="GIJ01796.1"/>
    </source>
</evidence>
<proteinExistence type="predicted"/>
<evidence type="ECO:0000313" key="2">
    <source>
        <dbReference type="Proteomes" id="UP000652013"/>
    </source>
</evidence>
<gene>
    <name evidence="1" type="ORF">Sya03_11480</name>
</gene>
<sequence length="162" mass="17310">MKTNATMRTLLAAARPAPPGFPPDVQDTLDAGWTIGPNGALLLAAHWRRDRHDIPADALGEGEHEVNDVFVSLRDLAPGSPEFLPRAAARCVAFADQMLTGSHGLPGSTGLLATVSVSTDADDEDFAIQGGTVRFFTRRGTHPDWYEDLEAFPHEALAVLPG</sequence>
<dbReference type="AlphaFoldDB" id="A0A8J4DHE8"/>